<organism evidence="2 3">
    <name type="scientific">Picrophilus torridus (strain ATCC 700027 / DSM 9790 / JCM 10055 / NBRC 100828 / KAW 2/3)</name>
    <dbReference type="NCBI Taxonomy" id="1122961"/>
    <lineage>
        <taxon>Archaea</taxon>
        <taxon>Methanobacteriati</taxon>
        <taxon>Thermoplasmatota</taxon>
        <taxon>Thermoplasmata</taxon>
        <taxon>Thermoplasmatales</taxon>
        <taxon>Picrophilaceae</taxon>
        <taxon>Picrophilus</taxon>
    </lineage>
</organism>
<keyword evidence="1" id="KW-1133">Transmembrane helix</keyword>
<evidence type="ECO:0000313" key="3">
    <source>
        <dbReference type="Proteomes" id="UP000000438"/>
    </source>
</evidence>
<feature type="transmembrane region" description="Helical" evidence="1">
    <location>
        <begin position="7"/>
        <end position="25"/>
    </location>
</feature>
<dbReference type="HOGENOM" id="CLU_1044354_0_0_2"/>
<dbReference type="eggNOG" id="arCOG06977">
    <property type="taxonomic scope" value="Archaea"/>
</dbReference>
<evidence type="ECO:0000256" key="1">
    <source>
        <dbReference type="SAM" id="Phobius"/>
    </source>
</evidence>
<reference evidence="2 3" key="1">
    <citation type="journal article" date="2004" name="Proc. Natl. Acad. Sci. U.S.A.">
        <title>Genome sequence of Picrophilus torridus and its implications for life around pH 0.</title>
        <authorList>
            <person name="Futterer O."/>
            <person name="Angelov A."/>
            <person name="Liesegang H."/>
            <person name="Gottschalk G."/>
            <person name="Schleper C."/>
            <person name="Schepers B."/>
            <person name="Dock C."/>
            <person name="Antranikian G."/>
            <person name="Liebl W."/>
        </authorList>
    </citation>
    <scope>NUCLEOTIDE SEQUENCE [LARGE SCALE GENOMIC DNA]</scope>
    <source>
        <strain evidence="3">ATCC 700027 / DSM 9790 / JCM 10055 / NBRC 100828</strain>
    </source>
</reference>
<dbReference type="Proteomes" id="UP000000438">
    <property type="component" value="Chromosome"/>
</dbReference>
<dbReference type="GeneID" id="2844816"/>
<evidence type="ECO:0000313" key="2">
    <source>
        <dbReference type="EMBL" id="AAT44082.1"/>
    </source>
</evidence>
<dbReference type="STRING" id="263820.PTO1497"/>
<protein>
    <submittedName>
        <fullName evidence="2">Hypothetical membrane associated protein</fullName>
    </submittedName>
</protein>
<dbReference type="RefSeq" id="WP_011178298.1">
    <property type="nucleotide sequence ID" value="NC_005877.1"/>
</dbReference>
<name>Q6KYX0_PICTO</name>
<dbReference type="KEGG" id="pto:PTO1497"/>
<proteinExistence type="predicted"/>
<keyword evidence="1" id="KW-0472">Membrane</keyword>
<dbReference type="EMBL" id="AE017261">
    <property type="protein sequence ID" value="AAT44082.1"/>
    <property type="molecule type" value="Genomic_DNA"/>
</dbReference>
<dbReference type="PaxDb" id="263820-PTO1497"/>
<dbReference type="AlphaFoldDB" id="Q6KYX0"/>
<keyword evidence="1" id="KW-0812">Transmembrane</keyword>
<sequence>MRPIITKIIIIIIAIIIIIPSAYFISRNISSSTGAVYNYSDFIPKDQNIYGYVNYNGTIFYFFASNNSIGIVTGINSIISKDVKISNDTKLKSSNVSVSEISYRGKTIYEIKDLNISGIIPFNLSLLKISNFNLYAFIENNNYVVLGNLNGVKASINAVNSGKTFNTNSIKNGNATLMAKFNSTYIKAMMYENSTYIYIYNSTMNPTINSTLSHIFGITGNGSIDRYINIYEKKNYTEIYIKEGLNGIYKKVK</sequence>
<gene>
    <name evidence="2" type="ordered locus">PTO1497</name>
</gene>
<dbReference type="InParanoid" id="Q6KYX0"/>
<accession>Q6KYX0</accession>